<dbReference type="EMBL" id="CP027226">
    <property type="protein sequence ID" value="AVM42959.1"/>
    <property type="molecule type" value="Genomic_DNA"/>
</dbReference>
<feature type="region of interest" description="Disordered" evidence="1">
    <location>
        <begin position="572"/>
        <end position="637"/>
    </location>
</feature>
<evidence type="ECO:0000256" key="1">
    <source>
        <dbReference type="SAM" id="MobiDB-lite"/>
    </source>
</evidence>
<reference evidence="3" key="1">
    <citation type="submission" date="2018-02" db="EMBL/GenBank/DDBJ databases">
        <authorList>
            <person name="Holder M.E."/>
            <person name="Ajami N.J."/>
            <person name="Petrosino J.F."/>
        </authorList>
    </citation>
    <scope>NUCLEOTIDE SEQUENCE [LARGE SCALE GENOMIC DNA]</scope>
    <source>
        <strain evidence="3">CCUG 47711</strain>
    </source>
</reference>
<feature type="compositionally biased region" description="Polar residues" evidence="1">
    <location>
        <begin position="620"/>
        <end position="636"/>
    </location>
</feature>
<dbReference type="KEGG" id="fsa:C5Q98_06930"/>
<dbReference type="AlphaFoldDB" id="A0A2S0KPM8"/>
<evidence type="ECO:0008006" key="4">
    <source>
        <dbReference type="Google" id="ProtNLM"/>
    </source>
</evidence>
<feature type="compositionally biased region" description="Basic and acidic residues" evidence="1">
    <location>
        <begin position="573"/>
        <end position="589"/>
    </location>
</feature>
<name>A0A2S0KPM8_9FIRM</name>
<accession>A0A2S0KPM8</accession>
<proteinExistence type="predicted"/>
<dbReference type="Gene3D" id="1.10.1370.30">
    <property type="match status" value="1"/>
</dbReference>
<organism evidence="2 3">
    <name type="scientific">Fastidiosipila sanguinis</name>
    <dbReference type="NCBI Taxonomy" id="236753"/>
    <lineage>
        <taxon>Bacteria</taxon>
        <taxon>Bacillati</taxon>
        <taxon>Bacillota</taxon>
        <taxon>Clostridia</taxon>
        <taxon>Eubacteriales</taxon>
        <taxon>Oscillospiraceae</taxon>
        <taxon>Fastidiosipila</taxon>
    </lineage>
</organism>
<dbReference type="OrthoDB" id="9762795at2"/>
<gene>
    <name evidence="2" type="ORF">C5Q98_06930</name>
</gene>
<dbReference type="SUPFAM" id="SSF55486">
    <property type="entry name" value="Metalloproteases ('zincins'), catalytic domain"/>
    <property type="match status" value="1"/>
</dbReference>
<keyword evidence="3" id="KW-1185">Reference proteome</keyword>
<evidence type="ECO:0000313" key="2">
    <source>
        <dbReference type="EMBL" id="AVM42959.1"/>
    </source>
</evidence>
<sequence>MNKSNKLNKLVAFVIVFSMVFTSILGIATGEDLSASDKLATLPITETDVYNDETYWEATRDDLVYEHYELDSFVKIGDEFLQELGLSRDDFTQEPKSDINEEKLEELLLNYFYEYDYVQTLGSVLNMLYTEDVSNTEIQQEMEYFTQLNNDVFEESLIVLQGIQKNAVLAPMLKAVIGEYNYDYIETTTSLTSAEQTIVEKILKLQQEYNETPLDDTNKLIELYINIVNQHNEYARESGYANYYEMNRMELYANGSESSEASEVAEFYQAVKDYIAPVYVYLSMNVRFEQLSAYNIPINESLQSFVEKFMGNISSELLDSYKYMVDASLLNIGTSEKNEDVSYTIRLPYLNSAAIFIKDRGDYNNLNTLIHEFGHFNTAIRDNDLSYFDEQNIDVAEIHSQYLELLFLPYSKLMYGNLANQAVTAKLLDLVWSVLTGACFNEFEEFAYTTENLNAEMLRNKFSEICRDYKLNLDDDYWTAVWHLYNSPLYYLSYSISAMASLSQLDNINHDYRKAVDNYLTLTSYDEVEFEFMELLERSNMPNIFDKDVIKNIGKSISEYASKPKLFTLEDFDMSKSPDNSKDKAEQNKPGKILPEYGDKPTEAPSENNGSDNKDKRDQNSPANPNQEGMSKNPTEIQVIEDSLSRIWFALKLAFENILP</sequence>
<dbReference type="Proteomes" id="UP000237947">
    <property type="component" value="Chromosome"/>
</dbReference>
<evidence type="ECO:0000313" key="3">
    <source>
        <dbReference type="Proteomes" id="UP000237947"/>
    </source>
</evidence>
<dbReference type="RefSeq" id="WP_106012907.1">
    <property type="nucleotide sequence ID" value="NZ_CP027226.1"/>
</dbReference>
<protein>
    <recommendedName>
        <fullName evidence="4">Oligoendopeptidase F</fullName>
    </recommendedName>
</protein>